<feature type="transmembrane region" description="Helical" evidence="1">
    <location>
        <begin position="201"/>
        <end position="219"/>
    </location>
</feature>
<keyword evidence="1" id="KW-0472">Membrane</keyword>
<keyword evidence="3" id="KW-1185">Reference proteome</keyword>
<evidence type="ECO:0000256" key="1">
    <source>
        <dbReference type="SAM" id="Phobius"/>
    </source>
</evidence>
<keyword evidence="1" id="KW-1133">Transmembrane helix</keyword>
<comment type="caution">
    <text evidence="2">The sequence shown here is derived from an EMBL/GenBank/DDBJ whole genome shotgun (WGS) entry which is preliminary data.</text>
</comment>
<dbReference type="EMBL" id="JAUSTT010000004">
    <property type="protein sequence ID" value="MDQ0175199.1"/>
    <property type="molecule type" value="Genomic_DNA"/>
</dbReference>
<dbReference type="RefSeq" id="WP_307227286.1">
    <property type="nucleotide sequence ID" value="NZ_JAUSTT010000004.1"/>
</dbReference>
<dbReference type="Proteomes" id="UP001223586">
    <property type="component" value="Unassembled WGS sequence"/>
</dbReference>
<keyword evidence="1" id="KW-0812">Transmembrane</keyword>
<gene>
    <name evidence="2" type="ORF">J2S08_001033</name>
</gene>
<feature type="transmembrane region" description="Helical" evidence="1">
    <location>
        <begin position="29"/>
        <end position="48"/>
    </location>
</feature>
<evidence type="ECO:0000313" key="2">
    <source>
        <dbReference type="EMBL" id="MDQ0175199.1"/>
    </source>
</evidence>
<protein>
    <recommendedName>
        <fullName evidence="4">DUF1189 domain-containing protein</fullName>
    </recommendedName>
</protein>
<evidence type="ECO:0000313" key="3">
    <source>
        <dbReference type="Proteomes" id="UP001223586"/>
    </source>
</evidence>
<reference evidence="2 3" key="1">
    <citation type="submission" date="2023-07" db="EMBL/GenBank/DDBJ databases">
        <title>Genomic Encyclopedia of Type Strains, Phase IV (KMG-IV): sequencing the most valuable type-strain genomes for metagenomic binning, comparative biology and taxonomic classification.</title>
        <authorList>
            <person name="Goeker M."/>
        </authorList>
    </citation>
    <scope>NUCLEOTIDE SEQUENCE [LARGE SCALE GENOMIC DNA]</scope>
    <source>
        <strain evidence="2 3">DSM 23837</strain>
    </source>
</reference>
<feature type="transmembrane region" description="Helical" evidence="1">
    <location>
        <begin position="225"/>
        <end position="246"/>
    </location>
</feature>
<dbReference type="Pfam" id="PF06691">
    <property type="entry name" value="DUF1189"/>
    <property type="match status" value="1"/>
</dbReference>
<organism evidence="2 3">
    <name type="scientific">Bacillus chungangensis</name>
    <dbReference type="NCBI Taxonomy" id="587633"/>
    <lineage>
        <taxon>Bacteria</taxon>
        <taxon>Bacillati</taxon>
        <taxon>Bacillota</taxon>
        <taxon>Bacilli</taxon>
        <taxon>Bacillales</taxon>
        <taxon>Bacillaceae</taxon>
        <taxon>Bacillus</taxon>
    </lineage>
</organism>
<accession>A0ABT9WPN1</accession>
<feature type="transmembrane region" description="Helical" evidence="1">
    <location>
        <begin position="156"/>
        <end position="189"/>
    </location>
</feature>
<evidence type="ECO:0008006" key="4">
    <source>
        <dbReference type="Google" id="ProtNLM"/>
    </source>
</evidence>
<dbReference type="InterPro" id="IPR009574">
    <property type="entry name" value="DUF1189"/>
</dbReference>
<proteinExistence type="predicted"/>
<name>A0ABT9WPN1_9BACI</name>
<sequence>MSIFKQFIKSLYSPNDIAKYRYQKIGKTILYVFFLMFISVIPFVYHFGVLTLEIVNEGREVVEEELPPFYIRNGELTSDLQEPLTIRKEKITFIFDSTGTMTKEAAERKTNVIALLKNELVVTSTGANTQSFSYTTIGEMSNETIVSFFDSAKGAIWIIIPIIFIVFYTLVSGIGFLKITIFSYLALLLAKLFSKQLVYRHAWRITAYCMTLSTVFFMIMEFMQIVFPFHLYLDWFIITIMMYLSIREIPSPKVKR</sequence>